<keyword evidence="5" id="KW-1185">Reference proteome</keyword>
<dbReference type="GO" id="GO:0003677">
    <property type="term" value="F:DNA binding"/>
    <property type="evidence" value="ECO:0007669"/>
    <property type="project" value="UniProtKB-UniRule"/>
</dbReference>
<dbReference type="Proteomes" id="UP000050326">
    <property type="component" value="Unassembled WGS sequence"/>
</dbReference>
<dbReference type="InterPro" id="IPR050624">
    <property type="entry name" value="HTH-type_Tx_Regulator"/>
</dbReference>
<dbReference type="OrthoDB" id="9785164at2"/>
<dbReference type="PRINTS" id="PR00455">
    <property type="entry name" value="HTHTETR"/>
</dbReference>
<proteinExistence type="predicted"/>
<dbReference type="PATRIC" id="fig|36849.3.peg.769"/>
<name>A0A0P8WCK7_9CLOT</name>
<organism evidence="4 5">
    <name type="scientific">Oxobacter pfennigii</name>
    <dbReference type="NCBI Taxonomy" id="36849"/>
    <lineage>
        <taxon>Bacteria</taxon>
        <taxon>Bacillati</taxon>
        <taxon>Bacillota</taxon>
        <taxon>Clostridia</taxon>
        <taxon>Eubacteriales</taxon>
        <taxon>Clostridiaceae</taxon>
        <taxon>Oxobacter</taxon>
    </lineage>
</organism>
<dbReference type="InterPro" id="IPR001647">
    <property type="entry name" value="HTH_TetR"/>
</dbReference>
<dbReference type="RefSeq" id="WP_054873834.1">
    <property type="nucleotide sequence ID" value="NZ_LKET01000021.1"/>
</dbReference>
<evidence type="ECO:0000256" key="1">
    <source>
        <dbReference type="ARBA" id="ARBA00023125"/>
    </source>
</evidence>
<comment type="caution">
    <text evidence="4">The sequence shown here is derived from an EMBL/GenBank/DDBJ whole genome shotgun (WGS) entry which is preliminary data.</text>
</comment>
<feature type="domain" description="HTH tetR-type" evidence="3">
    <location>
        <begin position="8"/>
        <end position="68"/>
    </location>
</feature>
<reference evidence="4 5" key="1">
    <citation type="submission" date="2015-09" db="EMBL/GenBank/DDBJ databases">
        <title>Genome sequence of Oxobacter pfennigii DSM 3222.</title>
        <authorList>
            <person name="Poehlein A."/>
            <person name="Bengelsdorf F.R."/>
            <person name="Schiel-Bengelsdorf B."/>
            <person name="Duerre P."/>
            <person name="Daniel R."/>
        </authorList>
    </citation>
    <scope>NUCLEOTIDE SEQUENCE [LARGE SCALE GENOMIC DNA]</scope>
    <source>
        <strain evidence="4 5">DSM 3222</strain>
    </source>
</reference>
<protein>
    <submittedName>
        <fullName evidence="4">Fatty acid metabolism regulator protein</fullName>
    </submittedName>
</protein>
<evidence type="ECO:0000313" key="4">
    <source>
        <dbReference type="EMBL" id="KPU45485.1"/>
    </source>
</evidence>
<dbReference type="AlphaFoldDB" id="A0A0P8WCK7"/>
<gene>
    <name evidence="4" type="primary">fadR_1</name>
    <name evidence="4" type="ORF">OXPF_07180</name>
</gene>
<dbReference type="InterPro" id="IPR009057">
    <property type="entry name" value="Homeodomain-like_sf"/>
</dbReference>
<accession>A0A0P8WCK7</accession>
<dbReference type="Pfam" id="PF00440">
    <property type="entry name" value="TetR_N"/>
    <property type="match status" value="1"/>
</dbReference>
<dbReference type="PANTHER" id="PTHR43479:SF11">
    <property type="entry name" value="ACREF_ENVCD OPERON REPRESSOR-RELATED"/>
    <property type="match status" value="1"/>
</dbReference>
<dbReference type="PANTHER" id="PTHR43479">
    <property type="entry name" value="ACREF/ENVCD OPERON REPRESSOR-RELATED"/>
    <property type="match status" value="1"/>
</dbReference>
<feature type="DNA-binding region" description="H-T-H motif" evidence="2">
    <location>
        <begin position="31"/>
        <end position="50"/>
    </location>
</feature>
<dbReference type="SUPFAM" id="SSF46689">
    <property type="entry name" value="Homeodomain-like"/>
    <property type="match status" value="1"/>
</dbReference>
<keyword evidence="1 2" id="KW-0238">DNA-binding</keyword>
<dbReference type="Gene3D" id="1.10.357.10">
    <property type="entry name" value="Tetracycline Repressor, domain 2"/>
    <property type="match status" value="1"/>
</dbReference>
<dbReference type="STRING" id="36849.OXPF_07180"/>
<dbReference type="EMBL" id="LKET01000021">
    <property type="protein sequence ID" value="KPU45485.1"/>
    <property type="molecule type" value="Genomic_DNA"/>
</dbReference>
<dbReference type="PROSITE" id="PS50977">
    <property type="entry name" value="HTH_TETR_2"/>
    <property type="match status" value="1"/>
</dbReference>
<evidence type="ECO:0000256" key="2">
    <source>
        <dbReference type="PROSITE-ProRule" id="PRU00335"/>
    </source>
</evidence>
<sequence>MVNEPEKVNQAQKIISAAFKCISVKGYANVSLRDIADEAGVVLSQLNYYYKNKEGLFTEIIKRMAQQYLSEVEEILKKGQSEKERISSLIEYFQRLLRKNPELFKLLFDLTSMALWSASLKELLNDFFNKVANLIEKYIISEFSVKEKFKYSSPVTLSRMMLGALFGTSIQVMLADEKEDMIYSLSTMKVLFE</sequence>
<evidence type="ECO:0000313" key="5">
    <source>
        <dbReference type="Proteomes" id="UP000050326"/>
    </source>
</evidence>
<evidence type="ECO:0000259" key="3">
    <source>
        <dbReference type="PROSITE" id="PS50977"/>
    </source>
</evidence>